<keyword evidence="2" id="KW-1185">Reference proteome</keyword>
<gene>
    <name evidence="1" type="ORF">SAMN04488518_102394</name>
</gene>
<evidence type="ECO:0000313" key="1">
    <source>
        <dbReference type="EMBL" id="SFK14968.1"/>
    </source>
</evidence>
<dbReference type="Proteomes" id="UP000199598">
    <property type="component" value="Unassembled WGS sequence"/>
</dbReference>
<protein>
    <submittedName>
        <fullName evidence="1">Uncharacterized protein</fullName>
    </submittedName>
</protein>
<organism evidence="1 2">
    <name type="scientific">Pseudovibrio ascidiaceicola</name>
    <dbReference type="NCBI Taxonomy" id="285279"/>
    <lineage>
        <taxon>Bacteria</taxon>
        <taxon>Pseudomonadati</taxon>
        <taxon>Pseudomonadota</taxon>
        <taxon>Alphaproteobacteria</taxon>
        <taxon>Hyphomicrobiales</taxon>
        <taxon>Stappiaceae</taxon>
        <taxon>Pseudovibrio</taxon>
    </lineage>
</organism>
<sequence>MPPFPVDYLKVARNQSTSLFRAFSILNFNSSFIHLPPPSPGIATIGVPNLSDCADWLTLLLCKGDGSQDAIEPRQKSLSERVGVCVLGER</sequence>
<dbReference type="EMBL" id="FOSK01000002">
    <property type="protein sequence ID" value="SFK14968.1"/>
    <property type="molecule type" value="Genomic_DNA"/>
</dbReference>
<evidence type="ECO:0000313" key="2">
    <source>
        <dbReference type="Proteomes" id="UP000199598"/>
    </source>
</evidence>
<accession>A0A1I3X5W2</accession>
<reference evidence="1 2" key="1">
    <citation type="submission" date="2016-10" db="EMBL/GenBank/DDBJ databases">
        <authorList>
            <person name="Varghese N."/>
            <person name="Submissions S."/>
        </authorList>
    </citation>
    <scope>NUCLEOTIDE SEQUENCE [LARGE SCALE GENOMIC DNA]</scope>
    <source>
        <strain evidence="1 2">DSM 16392</strain>
    </source>
</reference>
<proteinExistence type="predicted"/>
<name>A0A1I3X5W2_9HYPH</name>
<comment type="caution">
    <text evidence="1">The sequence shown here is derived from an EMBL/GenBank/DDBJ whole genome shotgun (WGS) entry which is preliminary data.</text>
</comment>